<sequence length="557" mass="64527">MVISHEVRRCPLRVGDNLRPANFHPLEMSDFDIIFDNPEFIYQSSRPRKPIKIISALKARTVISYGCEGFVASIKDISLEGPRLESHLVVQNFLDELLGLPPEREVEFTIELIPSAEPISKAPYRMAPVELKELKDQLQELLEHGFIRSSVSPWGVPVLFVKKKDESMRSKAIPKQPFVLVTVIMSFSGKVAFLGHIVSADGITMDPVKVETITKWPRPTMITKVRSFLGLVGYYRRLVEGFTLLDLPLMKHMRKGEKIVWNEEREKSFKELKQRLVSSPVLTLPSITGGYQIYRDASKKGFVCFLIKHGKVIAYALRQLKPYELNYPTHNLELIAVVFALKIWRHYLYEETYVLTEAQNSTFSVHPGSIKMYRDLRQNFWWNDMKQYMARFVEEFLTCQQVKIEHKRISGLLQPLDILTWKWDQISMDFVMRLPHTSKKNDAIWVMVDCLTKPTHFLPIQIGYSVSKLAEIFQQEIIRLHDMLTSIVSDRDSRFTSHFLKETDIREKGKNKAKTDKIEHGMEKREKAEAKTEEILNGSSRTHLMGRDSPLSIYIKA</sequence>
<dbReference type="InterPro" id="IPR041577">
    <property type="entry name" value="RT_RNaseH_2"/>
</dbReference>
<keyword evidence="6" id="KW-1185">Reference proteome</keyword>
<dbReference type="Proteomes" id="UP001151760">
    <property type="component" value="Unassembled WGS sequence"/>
</dbReference>
<dbReference type="Gene3D" id="3.30.420.10">
    <property type="entry name" value="Ribonuclease H-like superfamily/Ribonuclease H"/>
    <property type="match status" value="1"/>
</dbReference>
<dbReference type="Pfam" id="PF17919">
    <property type="entry name" value="RT_RNaseH_2"/>
    <property type="match status" value="1"/>
</dbReference>
<dbReference type="Gene3D" id="3.30.70.270">
    <property type="match status" value="1"/>
</dbReference>
<feature type="domain" description="Reverse transcriptase/retrotransposon-derived protein RNase H-like" evidence="3">
    <location>
        <begin position="261"/>
        <end position="352"/>
    </location>
</feature>
<keyword evidence="1" id="KW-0511">Multifunctional enzyme</keyword>
<feature type="domain" description="Integrase zinc-binding" evidence="4">
    <location>
        <begin position="354"/>
        <end position="403"/>
    </location>
</feature>
<dbReference type="PANTHER" id="PTHR37984:SF5">
    <property type="entry name" value="PROTEIN NYNRIN-LIKE"/>
    <property type="match status" value="1"/>
</dbReference>
<reference evidence="5" key="2">
    <citation type="submission" date="2022-01" db="EMBL/GenBank/DDBJ databases">
        <authorList>
            <person name="Yamashiro T."/>
            <person name="Shiraishi A."/>
            <person name="Satake H."/>
            <person name="Nakayama K."/>
        </authorList>
    </citation>
    <scope>NUCLEOTIDE SEQUENCE</scope>
</reference>
<evidence type="ECO:0000259" key="4">
    <source>
        <dbReference type="Pfam" id="PF17921"/>
    </source>
</evidence>
<gene>
    <name evidence="5" type="ORF">Tco_0939957</name>
</gene>
<evidence type="ECO:0000313" key="6">
    <source>
        <dbReference type="Proteomes" id="UP001151760"/>
    </source>
</evidence>
<evidence type="ECO:0000313" key="5">
    <source>
        <dbReference type="EMBL" id="GJT40092.1"/>
    </source>
</evidence>
<protein>
    <submittedName>
        <fullName evidence="5">Retrotransposon protein, putative, ty3-gypsy subclass</fullName>
    </submittedName>
</protein>
<organism evidence="5 6">
    <name type="scientific">Tanacetum coccineum</name>
    <dbReference type="NCBI Taxonomy" id="301880"/>
    <lineage>
        <taxon>Eukaryota</taxon>
        <taxon>Viridiplantae</taxon>
        <taxon>Streptophyta</taxon>
        <taxon>Embryophyta</taxon>
        <taxon>Tracheophyta</taxon>
        <taxon>Spermatophyta</taxon>
        <taxon>Magnoliopsida</taxon>
        <taxon>eudicotyledons</taxon>
        <taxon>Gunneridae</taxon>
        <taxon>Pentapetalae</taxon>
        <taxon>asterids</taxon>
        <taxon>campanulids</taxon>
        <taxon>Asterales</taxon>
        <taxon>Asteraceae</taxon>
        <taxon>Asteroideae</taxon>
        <taxon>Anthemideae</taxon>
        <taxon>Anthemidinae</taxon>
        <taxon>Tanacetum</taxon>
    </lineage>
</organism>
<dbReference type="InterPro" id="IPR041588">
    <property type="entry name" value="Integrase_H2C2"/>
</dbReference>
<evidence type="ECO:0000256" key="1">
    <source>
        <dbReference type="ARBA" id="ARBA00023268"/>
    </source>
</evidence>
<keyword evidence="2" id="KW-1133">Transmembrane helix</keyword>
<dbReference type="Pfam" id="PF17921">
    <property type="entry name" value="Integrase_H2C2"/>
    <property type="match status" value="1"/>
</dbReference>
<proteinExistence type="predicted"/>
<dbReference type="InterPro" id="IPR043128">
    <property type="entry name" value="Rev_trsase/Diguanyl_cyclase"/>
</dbReference>
<dbReference type="SUPFAM" id="SSF56672">
    <property type="entry name" value="DNA/RNA polymerases"/>
    <property type="match status" value="1"/>
</dbReference>
<comment type="caution">
    <text evidence="5">The sequence shown here is derived from an EMBL/GenBank/DDBJ whole genome shotgun (WGS) entry which is preliminary data.</text>
</comment>
<reference evidence="5" key="1">
    <citation type="journal article" date="2022" name="Int. J. Mol. Sci.">
        <title>Draft Genome of Tanacetum Coccineum: Genomic Comparison of Closely Related Tanacetum-Family Plants.</title>
        <authorList>
            <person name="Yamashiro T."/>
            <person name="Shiraishi A."/>
            <person name="Nakayama K."/>
            <person name="Satake H."/>
        </authorList>
    </citation>
    <scope>NUCLEOTIDE SEQUENCE</scope>
</reference>
<dbReference type="InterPro" id="IPR036397">
    <property type="entry name" value="RNaseH_sf"/>
</dbReference>
<name>A0ABQ5DM19_9ASTR</name>
<dbReference type="PANTHER" id="PTHR37984">
    <property type="entry name" value="PROTEIN CBG26694"/>
    <property type="match status" value="1"/>
</dbReference>
<accession>A0ABQ5DM19</accession>
<dbReference type="EMBL" id="BQNB010015443">
    <property type="protein sequence ID" value="GJT40092.1"/>
    <property type="molecule type" value="Genomic_DNA"/>
</dbReference>
<dbReference type="InterPro" id="IPR043502">
    <property type="entry name" value="DNA/RNA_pol_sf"/>
</dbReference>
<evidence type="ECO:0000256" key="2">
    <source>
        <dbReference type="SAM" id="Phobius"/>
    </source>
</evidence>
<dbReference type="SUPFAM" id="SSF53098">
    <property type="entry name" value="Ribonuclease H-like"/>
    <property type="match status" value="1"/>
</dbReference>
<dbReference type="Gene3D" id="3.10.10.10">
    <property type="entry name" value="HIV Type 1 Reverse Transcriptase, subunit A, domain 1"/>
    <property type="match status" value="1"/>
</dbReference>
<keyword evidence="2" id="KW-0812">Transmembrane</keyword>
<feature type="transmembrane region" description="Helical" evidence="2">
    <location>
        <begin position="178"/>
        <end position="198"/>
    </location>
</feature>
<evidence type="ECO:0000259" key="3">
    <source>
        <dbReference type="Pfam" id="PF17919"/>
    </source>
</evidence>
<dbReference type="Gene3D" id="1.10.340.70">
    <property type="match status" value="1"/>
</dbReference>
<keyword evidence="2" id="KW-0472">Membrane</keyword>
<dbReference type="InterPro" id="IPR050951">
    <property type="entry name" value="Retrovirus_Pol_polyprotein"/>
</dbReference>
<dbReference type="InterPro" id="IPR012337">
    <property type="entry name" value="RNaseH-like_sf"/>
</dbReference>